<reference evidence="1 2" key="1">
    <citation type="submission" date="2020-04" db="EMBL/GenBank/DDBJ databases">
        <authorList>
            <person name="Alioto T."/>
            <person name="Alioto T."/>
            <person name="Gomez Garrido J."/>
        </authorList>
    </citation>
    <scope>NUCLEOTIDE SEQUENCE [LARGE SCALE GENOMIC DNA]</scope>
</reference>
<keyword evidence="2" id="KW-1185">Reference proteome</keyword>
<proteinExistence type="predicted"/>
<comment type="caution">
    <text evidence="1">The sequence shown here is derived from an EMBL/GenBank/DDBJ whole genome shotgun (WGS) entry which is preliminary data.</text>
</comment>
<accession>A0A8S1DY46</accession>
<sequence length="623" mass="71896">MPLVKPLCRVCERPTADGAVQAVQLDKEKLQTWLLNVCGYEFAEEIEDEDLICCFCIWHAEFLAKHECALDALAWWPQALVYLDDVAKELRRKYLEGKIEQCWVQLEKFELPESEKEENEEHEAKSDGQERKKKCFYCGKVVASITSHVINMHENAIRDPKTVRRGDKEDVINLERTFKQNRNCNFRSLLSPKKEVILQLLKDQDSLLRFFGSKDVIPSVFVLYILSHGDREATRARRNACGSTFAFLSCQVLDSLEKNEPVINVLTSVQLRVHRNLKSDFVFKESKYLGQTPEVKLFAYSRNFILYRSLNAPIASGSTSDGKGVILKKPAEDSIGEFFPWASTSGENMRHRRAFIFFTEFDHMVKGMIEGLIYLDFEVSYRTLNANNWELYVEEASSLPPNVGCIFTCFFAQVSETSDTNEVCVLMDSEEKKISEFLHGFIGPKNDKWIGKPKIFFILNQTETAMQNDYIFKKQNYSMSATNHSGWLVLVLHNKEKQQMLINILKGQELKRGICLQELLATLLISKENQDLLNTTLQFKLDFPDLPRSFVKLDFRLKTVEKNYPRETLDYKELLKMANPSKLVDWQTALNHEAHVRNLIFFKRCEGGAVVVDFNNREAASAR</sequence>
<dbReference type="Proteomes" id="UP000494165">
    <property type="component" value="Unassembled WGS sequence"/>
</dbReference>
<evidence type="ECO:0000313" key="2">
    <source>
        <dbReference type="Proteomes" id="UP000494165"/>
    </source>
</evidence>
<name>A0A8S1DY46_9INSE</name>
<dbReference type="EMBL" id="CADEPI010000416">
    <property type="protein sequence ID" value="CAB3385513.1"/>
    <property type="molecule type" value="Genomic_DNA"/>
</dbReference>
<gene>
    <name evidence="1" type="ORF">CLODIP_2_CD01971</name>
</gene>
<dbReference type="AlphaFoldDB" id="A0A8S1DY46"/>
<organism evidence="1 2">
    <name type="scientific">Cloeon dipterum</name>
    <dbReference type="NCBI Taxonomy" id="197152"/>
    <lineage>
        <taxon>Eukaryota</taxon>
        <taxon>Metazoa</taxon>
        <taxon>Ecdysozoa</taxon>
        <taxon>Arthropoda</taxon>
        <taxon>Hexapoda</taxon>
        <taxon>Insecta</taxon>
        <taxon>Pterygota</taxon>
        <taxon>Palaeoptera</taxon>
        <taxon>Ephemeroptera</taxon>
        <taxon>Pisciforma</taxon>
        <taxon>Baetidae</taxon>
        <taxon>Cloeon</taxon>
    </lineage>
</organism>
<evidence type="ECO:0000313" key="1">
    <source>
        <dbReference type="EMBL" id="CAB3385513.1"/>
    </source>
</evidence>
<protein>
    <submittedName>
        <fullName evidence="1">Uncharacterized protein</fullName>
    </submittedName>
</protein>